<evidence type="ECO:0000259" key="3">
    <source>
        <dbReference type="Pfam" id="PF24883"/>
    </source>
</evidence>
<proteinExistence type="predicted"/>
<feature type="signal peptide" evidence="2">
    <location>
        <begin position="1"/>
        <end position="22"/>
    </location>
</feature>
<dbReference type="PANTHER" id="PTHR10039:SF15">
    <property type="entry name" value="NACHT DOMAIN-CONTAINING PROTEIN"/>
    <property type="match status" value="1"/>
</dbReference>
<reference evidence="4" key="1">
    <citation type="journal article" date="2021" name="Nat. Commun.">
        <title>Genetic determinants of endophytism in the Arabidopsis root mycobiome.</title>
        <authorList>
            <person name="Mesny F."/>
            <person name="Miyauchi S."/>
            <person name="Thiergart T."/>
            <person name="Pickel B."/>
            <person name="Atanasova L."/>
            <person name="Karlsson M."/>
            <person name="Huettel B."/>
            <person name="Barry K.W."/>
            <person name="Haridas S."/>
            <person name="Chen C."/>
            <person name="Bauer D."/>
            <person name="Andreopoulos W."/>
            <person name="Pangilinan J."/>
            <person name="LaButti K."/>
            <person name="Riley R."/>
            <person name="Lipzen A."/>
            <person name="Clum A."/>
            <person name="Drula E."/>
            <person name="Henrissat B."/>
            <person name="Kohler A."/>
            <person name="Grigoriev I.V."/>
            <person name="Martin F.M."/>
            <person name="Hacquard S."/>
        </authorList>
    </citation>
    <scope>NUCLEOTIDE SEQUENCE</scope>
    <source>
        <strain evidence="4">MPI-CAGE-CH-0243</strain>
    </source>
</reference>
<keyword evidence="2" id="KW-0732">Signal</keyword>
<dbReference type="PANTHER" id="PTHR10039">
    <property type="entry name" value="AMELOGENIN"/>
    <property type="match status" value="1"/>
</dbReference>
<feature type="domain" description="Nephrocystin 3-like N-terminal" evidence="3">
    <location>
        <begin position="184"/>
        <end position="259"/>
    </location>
</feature>
<dbReference type="EMBL" id="JAGMWT010000024">
    <property type="protein sequence ID" value="KAH7111286.1"/>
    <property type="molecule type" value="Genomic_DNA"/>
</dbReference>
<comment type="caution">
    <text evidence="4">The sequence shown here is derived from an EMBL/GenBank/DDBJ whole genome shotgun (WGS) entry which is preliminary data.</text>
</comment>
<gene>
    <name evidence="4" type="ORF">B0J11DRAFT_554338</name>
</gene>
<evidence type="ECO:0000313" key="4">
    <source>
        <dbReference type="EMBL" id="KAH7111286.1"/>
    </source>
</evidence>
<evidence type="ECO:0000256" key="1">
    <source>
        <dbReference type="ARBA" id="ARBA00022737"/>
    </source>
</evidence>
<sequence length="260" mass="28817">MDPLSVTASIIAILQLSAKVLAYLNDVRDASKNCTQCVVEILNLRGVLFNLKDRVEWGDHTKPWYTAVQALATKNGTFDQFKEALETLQTKITDGGRQGRAGDALLWKFRKEEIASILGRMERLKSLVEIALQMDHFKLSKAIKDDASYVRTHVPTIQSGLVEWISPSDYPAQQSDIIKRRQEGTGQWFLDASETARWLTEAKGTLFCPGIPGAGKTMIAAIAIDHLSKSAQNSSHGFAYVYCNHKAQEEQDGCSMLAAI</sequence>
<feature type="chain" id="PRO_5040219999" description="Nephrocystin 3-like N-terminal domain-containing protein" evidence="2">
    <location>
        <begin position="23"/>
        <end position="260"/>
    </location>
</feature>
<dbReference type="Proteomes" id="UP000700596">
    <property type="component" value="Unassembled WGS sequence"/>
</dbReference>
<dbReference type="InterPro" id="IPR056884">
    <property type="entry name" value="NPHP3-like_N"/>
</dbReference>
<name>A0A9P9I814_9PLEO</name>
<dbReference type="OrthoDB" id="195446at2759"/>
<dbReference type="InterPro" id="IPR027417">
    <property type="entry name" value="P-loop_NTPase"/>
</dbReference>
<keyword evidence="1" id="KW-0677">Repeat</keyword>
<evidence type="ECO:0000256" key="2">
    <source>
        <dbReference type="SAM" id="SignalP"/>
    </source>
</evidence>
<dbReference type="Pfam" id="PF24883">
    <property type="entry name" value="NPHP3_N"/>
    <property type="match status" value="1"/>
</dbReference>
<dbReference type="AlphaFoldDB" id="A0A9P9I814"/>
<organism evidence="4 5">
    <name type="scientific">Dendryphion nanum</name>
    <dbReference type="NCBI Taxonomy" id="256645"/>
    <lineage>
        <taxon>Eukaryota</taxon>
        <taxon>Fungi</taxon>
        <taxon>Dikarya</taxon>
        <taxon>Ascomycota</taxon>
        <taxon>Pezizomycotina</taxon>
        <taxon>Dothideomycetes</taxon>
        <taxon>Pleosporomycetidae</taxon>
        <taxon>Pleosporales</taxon>
        <taxon>Torulaceae</taxon>
        <taxon>Dendryphion</taxon>
    </lineage>
</organism>
<accession>A0A9P9I814</accession>
<evidence type="ECO:0000313" key="5">
    <source>
        <dbReference type="Proteomes" id="UP000700596"/>
    </source>
</evidence>
<dbReference type="Gene3D" id="3.40.50.300">
    <property type="entry name" value="P-loop containing nucleotide triphosphate hydrolases"/>
    <property type="match status" value="1"/>
</dbReference>
<keyword evidence="5" id="KW-1185">Reference proteome</keyword>
<protein>
    <recommendedName>
        <fullName evidence="3">Nephrocystin 3-like N-terminal domain-containing protein</fullName>
    </recommendedName>
</protein>